<keyword evidence="5 7" id="KW-1015">Disulfide bond</keyword>
<dbReference type="Gene3D" id="4.10.800.10">
    <property type="entry name" value="Thyroglobulin type-1"/>
    <property type="match status" value="1"/>
</dbReference>
<dbReference type="GO" id="GO:0050840">
    <property type="term" value="F:extracellular matrix binding"/>
    <property type="evidence" value="ECO:0007669"/>
    <property type="project" value="TreeGrafter"/>
</dbReference>
<organism evidence="10 11">
    <name type="scientific">Mesorhabditis belari</name>
    <dbReference type="NCBI Taxonomy" id="2138241"/>
    <lineage>
        <taxon>Eukaryota</taxon>
        <taxon>Metazoa</taxon>
        <taxon>Ecdysozoa</taxon>
        <taxon>Nematoda</taxon>
        <taxon>Chromadorea</taxon>
        <taxon>Rhabditida</taxon>
        <taxon>Rhabditina</taxon>
        <taxon>Rhabditomorpha</taxon>
        <taxon>Rhabditoidea</taxon>
        <taxon>Rhabditidae</taxon>
        <taxon>Mesorhabditinae</taxon>
        <taxon>Mesorhabditis</taxon>
    </lineage>
</organism>
<feature type="signal peptide" evidence="8">
    <location>
        <begin position="1"/>
        <end position="18"/>
    </location>
</feature>
<evidence type="ECO:0000313" key="11">
    <source>
        <dbReference type="WBParaSite" id="MBELARI_LOCUS4335"/>
    </source>
</evidence>
<keyword evidence="4" id="KW-0106">Calcium</keyword>
<dbReference type="Pfam" id="PF10591">
    <property type="entry name" value="SPARC_Ca_bdg"/>
    <property type="match status" value="1"/>
</dbReference>
<evidence type="ECO:0000313" key="10">
    <source>
        <dbReference type="Proteomes" id="UP000887575"/>
    </source>
</evidence>
<evidence type="ECO:0000259" key="9">
    <source>
        <dbReference type="PROSITE" id="PS51162"/>
    </source>
</evidence>
<evidence type="ECO:0000256" key="5">
    <source>
        <dbReference type="ARBA" id="ARBA00023157"/>
    </source>
</evidence>
<dbReference type="GO" id="GO:0005615">
    <property type="term" value="C:extracellular space"/>
    <property type="evidence" value="ECO:0007669"/>
    <property type="project" value="TreeGrafter"/>
</dbReference>
<dbReference type="PROSITE" id="PS51162">
    <property type="entry name" value="THYROGLOBULIN_1_2"/>
    <property type="match status" value="1"/>
</dbReference>
<name>A0AAF3FBT4_9BILA</name>
<dbReference type="InterPro" id="IPR019577">
    <property type="entry name" value="SPARC/Testican_Ca-bd-dom"/>
</dbReference>
<evidence type="ECO:0000256" key="2">
    <source>
        <dbReference type="ARBA" id="ARBA00022525"/>
    </source>
</evidence>
<dbReference type="SMART" id="SM00211">
    <property type="entry name" value="TY"/>
    <property type="match status" value="1"/>
</dbReference>
<keyword evidence="3 8" id="KW-0732">Signal</keyword>
<reference evidence="11" key="1">
    <citation type="submission" date="2024-02" db="UniProtKB">
        <authorList>
            <consortium name="WormBaseParasite"/>
        </authorList>
    </citation>
    <scope>IDENTIFICATION</scope>
</reference>
<dbReference type="WBParaSite" id="MBELARI_LOCUS4335">
    <property type="protein sequence ID" value="MBELARI_LOCUS4335"/>
    <property type="gene ID" value="MBELARI_LOCUS4335"/>
</dbReference>
<dbReference type="GO" id="GO:0005518">
    <property type="term" value="F:collagen binding"/>
    <property type="evidence" value="ECO:0007669"/>
    <property type="project" value="TreeGrafter"/>
</dbReference>
<evidence type="ECO:0000256" key="1">
    <source>
        <dbReference type="ARBA" id="ARBA00004613"/>
    </source>
</evidence>
<evidence type="ECO:0000256" key="6">
    <source>
        <dbReference type="ARBA" id="ARBA00023180"/>
    </source>
</evidence>
<feature type="disulfide bond" evidence="7">
    <location>
        <begin position="217"/>
        <end position="236"/>
    </location>
</feature>
<accession>A0AAF3FBT4</accession>
<dbReference type="InterPro" id="IPR011992">
    <property type="entry name" value="EF-hand-dom_pair"/>
</dbReference>
<dbReference type="InterPro" id="IPR000716">
    <property type="entry name" value="Thyroglobulin_1"/>
</dbReference>
<keyword evidence="6" id="KW-0325">Glycoprotein</keyword>
<dbReference type="Gene3D" id="1.10.238.10">
    <property type="entry name" value="EF-hand"/>
    <property type="match status" value="1"/>
</dbReference>
<feature type="chain" id="PRO_5042283479" evidence="8">
    <location>
        <begin position="19"/>
        <end position="293"/>
    </location>
</feature>
<dbReference type="InterPro" id="IPR018247">
    <property type="entry name" value="EF_Hand_1_Ca_BS"/>
</dbReference>
<evidence type="ECO:0000256" key="3">
    <source>
        <dbReference type="ARBA" id="ARBA00022729"/>
    </source>
</evidence>
<dbReference type="PANTHER" id="PTHR13866:SF30">
    <property type="match status" value="1"/>
</dbReference>
<dbReference type="Proteomes" id="UP000887575">
    <property type="component" value="Unassembled WGS sequence"/>
</dbReference>
<dbReference type="InterPro" id="IPR036857">
    <property type="entry name" value="Thyroglobulin_1_sf"/>
</dbReference>
<keyword evidence="10" id="KW-1185">Reference proteome</keyword>
<dbReference type="AlphaFoldDB" id="A0AAF3FBT4"/>
<comment type="caution">
    <text evidence="7">Lacks conserved residue(s) required for the propagation of feature annotation.</text>
</comment>
<dbReference type="SUPFAM" id="SSF57610">
    <property type="entry name" value="Thyroglobulin type-1 domain"/>
    <property type="match status" value="1"/>
</dbReference>
<feature type="disulfide bond" evidence="7">
    <location>
        <begin position="254"/>
        <end position="274"/>
    </location>
</feature>
<dbReference type="CDD" id="cd00191">
    <property type="entry name" value="TY"/>
    <property type="match status" value="1"/>
</dbReference>
<comment type="subcellular location">
    <subcellularLocation>
        <location evidence="1">Secreted</location>
    </subcellularLocation>
</comment>
<dbReference type="PROSITE" id="PS00018">
    <property type="entry name" value="EF_HAND_1"/>
    <property type="match status" value="1"/>
</dbReference>
<dbReference type="PROSITE" id="PS00484">
    <property type="entry name" value="THYROGLOBULIN_1_1"/>
    <property type="match status" value="1"/>
</dbReference>
<dbReference type="GO" id="GO:0005509">
    <property type="term" value="F:calcium ion binding"/>
    <property type="evidence" value="ECO:0007669"/>
    <property type="project" value="InterPro"/>
</dbReference>
<feature type="domain" description="Thyroglobulin type-1" evidence="9">
    <location>
        <begin position="214"/>
        <end position="274"/>
    </location>
</feature>
<sequence length="293" mass="33739">MRAEICVLLGLCCGVAWGTIDSHTVHVYHSSAFDQNELCSARGCGQGFICFVAVDKALCVKREVAREKLGKHKYIEHGNDEELLRKKHQHNLLSDAAKHERQEKHLCSRSELDSIGGRLMQWFKDMHRIHDGKDVSLKKHKVACRPDVAWMFEQWDGNDDGQLSQKELKPIEGNMKEPCLTHFFDLCDDMVIDGEISVDEWCDCFSFSDDYRHEPPCHKEKHHADPHVPGVFIPRCDLEGFYQPEQCHGGQCWCVDKYGREFDQSRVQGELPDCGQYGSELSYEEEEDLHARM</sequence>
<protein>
    <submittedName>
        <fullName evidence="11">Thyroglobulin type-1 domain-containing protein</fullName>
    </submittedName>
</protein>
<dbReference type="SUPFAM" id="SSF47473">
    <property type="entry name" value="EF-hand"/>
    <property type="match status" value="1"/>
</dbReference>
<dbReference type="Pfam" id="PF00086">
    <property type="entry name" value="Thyroglobulin_1"/>
    <property type="match status" value="1"/>
</dbReference>
<dbReference type="PANTHER" id="PTHR13866">
    <property type="entry name" value="SPARC OSTEONECTIN"/>
    <property type="match status" value="1"/>
</dbReference>
<evidence type="ECO:0000256" key="7">
    <source>
        <dbReference type="PROSITE-ProRule" id="PRU00500"/>
    </source>
</evidence>
<keyword evidence="2" id="KW-0964">Secreted</keyword>
<evidence type="ECO:0000256" key="4">
    <source>
        <dbReference type="ARBA" id="ARBA00022837"/>
    </source>
</evidence>
<evidence type="ECO:0000256" key="8">
    <source>
        <dbReference type="SAM" id="SignalP"/>
    </source>
</evidence>
<proteinExistence type="predicted"/>